<gene>
    <name evidence="1" type="ORF">GCM10008027_26910</name>
</gene>
<dbReference type="Proteomes" id="UP000638462">
    <property type="component" value="Unassembled WGS sequence"/>
</dbReference>
<accession>A0ABQ1TPJ9</accession>
<evidence type="ECO:0000313" key="1">
    <source>
        <dbReference type="EMBL" id="GGF00659.1"/>
    </source>
</evidence>
<protein>
    <submittedName>
        <fullName evidence="1">Uncharacterized protein</fullName>
    </submittedName>
</protein>
<dbReference type="EMBL" id="BMIT01000010">
    <property type="protein sequence ID" value="GGF00659.1"/>
    <property type="molecule type" value="Genomic_DNA"/>
</dbReference>
<comment type="caution">
    <text evidence="1">The sequence shown here is derived from an EMBL/GenBank/DDBJ whole genome shotgun (WGS) entry which is preliminary data.</text>
</comment>
<keyword evidence="2" id="KW-1185">Reference proteome</keyword>
<evidence type="ECO:0000313" key="2">
    <source>
        <dbReference type="Proteomes" id="UP000638462"/>
    </source>
</evidence>
<sequence length="271" mass="31219">MNENHSVKFYIRFVLEKHKKIKLCLNELLKVLVEENLQKKYEKAAELDSALNDLKASLSKEDIPQWLNELSTGVTNFKCKLWRQNHLLNCLIAGKPIVDSYKWTFEGDNELAFDFDSIFEHYKSKSRLPELFDEIIKILNEIKDSEDVDSISMISALSKVIATLKKSKDGSYFSINSAWEFLLTFINNYMWVELSKIPGIGSAVQALEKTIKETNDEMFQVHSDVKNEMKSKLESDFKGIKNTSSSFNFITYNRKGLEQTNSTETGINKQA</sequence>
<proteinExistence type="predicted"/>
<reference evidence="2" key="1">
    <citation type="journal article" date="2019" name="Int. J. Syst. Evol. Microbiol.">
        <title>The Global Catalogue of Microorganisms (GCM) 10K type strain sequencing project: providing services to taxonomists for standard genome sequencing and annotation.</title>
        <authorList>
            <consortium name="The Broad Institute Genomics Platform"/>
            <consortium name="The Broad Institute Genome Sequencing Center for Infectious Disease"/>
            <person name="Wu L."/>
            <person name="Ma J."/>
        </authorList>
    </citation>
    <scope>NUCLEOTIDE SEQUENCE [LARGE SCALE GENOMIC DNA]</scope>
    <source>
        <strain evidence="2">CGMCC 1.15394</strain>
    </source>
</reference>
<organism evidence="1 2">
    <name type="scientific">Pseudoalteromonas gelatinilytica</name>
    <dbReference type="NCBI Taxonomy" id="1703256"/>
    <lineage>
        <taxon>Bacteria</taxon>
        <taxon>Pseudomonadati</taxon>
        <taxon>Pseudomonadota</taxon>
        <taxon>Gammaproteobacteria</taxon>
        <taxon>Alteromonadales</taxon>
        <taxon>Pseudoalteromonadaceae</taxon>
        <taxon>Pseudoalteromonas</taxon>
    </lineage>
</organism>
<dbReference type="RefSeq" id="WP_229677627.1">
    <property type="nucleotide sequence ID" value="NZ_BMIT01000010.1"/>
</dbReference>
<name>A0ABQ1TPJ9_9GAMM</name>